<reference evidence="1 2" key="1">
    <citation type="submission" date="2016-01" db="EMBL/GenBank/DDBJ databases">
        <title>Genome sequence of Oerskovia enterophila VJag, an agar and cellulose degrading bacterium.</title>
        <authorList>
            <person name="Poehlein A."/>
            <person name="Jag V."/>
            <person name="Bengelsdorf F."/>
            <person name="Duerre P."/>
            <person name="Daniel R."/>
        </authorList>
    </citation>
    <scope>NUCLEOTIDE SEQUENCE [LARGE SCALE GENOMIC DNA]</scope>
    <source>
        <strain evidence="1 2">VJag</strain>
    </source>
</reference>
<dbReference type="RefSeq" id="WP_068709986.1">
    <property type="nucleotide sequence ID" value="NZ_LRIE01000084.1"/>
</dbReference>
<organism evidence="1 2">
    <name type="scientific">Oerskovia enterophila</name>
    <dbReference type="NCBI Taxonomy" id="43678"/>
    <lineage>
        <taxon>Bacteria</taxon>
        <taxon>Bacillati</taxon>
        <taxon>Actinomycetota</taxon>
        <taxon>Actinomycetes</taxon>
        <taxon>Micrococcales</taxon>
        <taxon>Cellulomonadaceae</taxon>
        <taxon>Oerskovia</taxon>
    </lineage>
</organism>
<dbReference type="OrthoDB" id="5166384at2"/>
<name>A0A163Q1H7_9CELL</name>
<dbReference type="AlphaFoldDB" id="A0A163Q1H7"/>
<comment type="caution">
    <text evidence="1">The sequence shown here is derived from an EMBL/GenBank/DDBJ whole genome shotgun (WGS) entry which is preliminary data.</text>
</comment>
<gene>
    <name evidence="1" type="primary">lipO_2</name>
    <name evidence="1" type="ORF">OJAG_35530</name>
</gene>
<dbReference type="SUPFAM" id="SSF53850">
    <property type="entry name" value="Periplasmic binding protein-like II"/>
    <property type="match status" value="1"/>
</dbReference>
<keyword evidence="1" id="KW-0449">Lipoprotein</keyword>
<dbReference type="PATRIC" id="fig|43678.3.peg.3717"/>
<sequence>MTQHRGSSFGLETTGVSRRTILKGSLFGVAAAAFGGSLLSACSTGGGTSGAAAAAGGPAVAPPTYLEPLKPTPTLAGTAQGVMDVYDRFPLDGPRTVTEAVGDGGDFEFLVMTYGQPAPPLEENAYWQTLNEELNLKLKPVLVPYADFPTKFPAMVAGDDLPRVVSVPVNMSVSRLPELAAAQFTDLSDHLSGDAVLKYPNLAGIQEYAWRNGMLGGRIYGVPKSDPVFGGQMYTKTDLFQAAGVSEHPQDYAEFVETLKAVTDAKAGVYALATPITDFLLQMDGLPNKWQKSSDGTFTSHYEHEGFVPAIERMAALYKEGYFHPDTATMDKTQRDSLFSSSRLAMTYDGNRAFGIISEHRDLKFGMMSSFGTDGGNPTYWTGRGAYAITMLKKTEDAAEVDRFLRVMNWLAAPFGSEESFVQSYGREGDNYTLQDGVPVLTTRGQREQDLGFAYIAGGAQVLCTPQGAPGVDAAIHAWQSSVIPYLTDNPVQHLYSSVQNAKGASLEQGMTDAITAVFLGREKASSLDAAVAKWKKNGGDKIAAEYAEGAA</sequence>
<dbReference type="EMBL" id="LRIE01000084">
    <property type="protein sequence ID" value="KZM33714.1"/>
    <property type="molecule type" value="Genomic_DNA"/>
</dbReference>
<protein>
    <submittedName>
        <fullName evidence="1">Lipoprotein LipO</fullName>
    </submittedName>
</protein>
<evidence type="ECO:0000313" key="1">
    <source>
        <dbReference type="EMBL" id="KZM33714.1"/>
    </source>
</evidence>
<dbReference type="Gene3D" id="3.40.190.10">
    <property type="entry name" value="Periplasmic binding protein-like II"/>
    <property type="match status" value="1"/>
</dbReference>
<dbReference type="PROSITE" id="PS51318">
    <property type="entry name" value="TAT"/>
    <property type="match status" value="1"/>
</dbReference>
<dbReference type="Proteomes" id="UP000076447">
    <property type="component" value="Unassembled WGS sequence"/>
</dbReference>
<evidence type="ECO:0000313" key="2">
    <source>
        <dbReference type="Proteomes" id="UP000076447"/>
    </source>
</evidence>
<dbReference type="InterPro" id="IPR006311">
    <property type="entry name" value="TAT_signal"/>
</dbReference>
<dbReference type="STRING" id="43678.OJAG_35530"/>
<proteinExistence type="predicted"/>
<accession>A0A163Q1H7</accession>